<evidence type="ECO:0000256" key="6">
    <source>
        <dbReference type="ARBA" id="ARBA00022692"/>
    </source>
</evidence>
<dbReference type="InterPro" id="IPR037066">
    <property type="entry name" value="Plug_dom_sf"/>
</dbReference>
<keyword evidence="4 14" id="KW-1134">Transmembrane beta strand</keyword>
<keyword evidence="3 14" id="KW-0813">Transport</keyword>
<proteinExistence type="inferred from homology"/>
<evidence type="ECO:0000256" key="16">
    <source>
        <dbReference type="RuleBase" id="RU003357"/>
    </source>
</evidence>
<feature type="region of interest" description="Disordered" evidence="17">
    <location>
        <begin position="301"/>
        <end position="322"/>
    </location>
</feature>
<dbReference type="EMBL" id="JBEWLZ010000006">
    <property type="protein sequence ID" value="MET1490637.1"/>
    <property type="molecule type" value="Genomic_DNA"/>
</dbReference>
<dbReference type="SUPFAM" id="SSF56935">
    <property type="entry name" value="Porins"/>
    <property type="match status" value="1"/>
</dbReference>
<dbReference type="PROSITE" id="PS52016">
    <property type="entry name" value="TONB_DEPENDENT_REC_3"/>
    <property type="match status" value="1"/>
</dbReference>
<keyword evidence="22" id="KW-1185">Reference proteome</keyword>
<keyword evidence="10 16" id="KW-0798">TonB box</keyword>
<dbReference type="InterPro" id="IPR000531">
    <property type="entry name" value="Beta-barrel_TonB"/>
</dbReference>
<feature type="compositionally biased region" description="Polar residues" evidence="17">
    <location>
        <begin position="99"/>
        <end position="113"/>
    </location>
</feature>
<keyword evidence="7 18" id="KW-0732">Signal</keyword>
<dbReference type="InterPro" id="IPR010105">
    <property type="entry name" value="TonB_sidphr_rcpt"/>
</dbReference>
<comment type="subcellular location">
    <subcellularLocation>
        <location evidence="1 14">Cell outer membrane</location>
        <topology evidence="1 14">Multi-pass membrane protein</topology>
    </subcellularLocation>
</comment>
<dbReference type="NCBIfam" id="TIGR01783">
    <property type="entry name" value="TonB-siderophor"/>
    <property type="match status" value="1"/>
</dbReference>
<dbReference type="InterPro" id="IPR010917">
    <property type="entry name" value="TonB_rcpt_CS"/>
</dbReference>
<evidence type="ECO:0000259" key="20">
    <source>
        <dbReference type="Pfam" id="PF07715"/>
    </source>
</evidence>
<reference evidence="21 22" key="1">
    <citation type="submission" date="2024-07" db="EMBL/GenBank/DDBJ databases">
        <title>Uliginosibacterium paludis KCTC:42655.</title>
        <authorList>
            <person name="Kim M.K."/>
        </authorList>
    </citation>
    <scope>NUCLEOTIDE SEQUENCE [LARGE SCALE GENOMIC DNA]</scope>
    <source>
        <strain evidence="21 22">KCTC 42655</strain>
    </source>
</reference>
<comment type="caution">
    <text evidence="21">The sequence shown here is derived from an EMBL/GenBank/DDBJ whole genome shotgun (WGS) entry which is preliminary data.</text>
</comment>
<dbReference type="Proteomes" id="UP001548590">
    <property type="component" value="Unassembled WGS sequence"/>
</dbReference>
<evidence type="ECO:0000256" key="15">
    <source>
        <dbReference type="PROSITE-ProRule" id="PRU10144"/>
    </source>
</evidence>
<dbReference type="InterPro" id="IPR012910">
    <property type="entry name" value="Plug_dom"/>
</dbReference>
<evidence type="ECO:0000256" key="14">
    <source>
        <dbReference type="PROSITE-ProRule" id="PRU01360"/>
    </source>
</evidence>
<feature type="signal peptide" evidence="18">
    <location>
        <begin position="1"/>
        <end position="26"/>
    </location>
</feature>
<evidence type="ECO:0000256" key="10">
    <source>
        <dbReference type="ARBA" id="ARBA00023077"/>
    </source>
</evidence>
<evidence type="ECO:0000256" key="8">
    <source>
        <dbReference type="ARBA" id="ARBA00023004"/>
    </source>
</evidence>
<evidence type="ECO:0000256" key="3">
    <source>
        <dbReference type="ARBA" id="ARBA00022448"/>
    </source>
</evidence>
<evidence type="ECO:0000256" key="13">
    <source>
        <dbReference type="ARBA" id="ARBA00023237"/>
    </source>
</evidence>
<feature type="domain" description="TonB-dependent receptor plug" evidence="20">
    <location>
        <begin position="69"/>
        <end position="183"/>
    </location>
</feature>
<evidence type="ECO:0000256" key="12">
    <source>
        <dbReference type="ARBA" id="ARBA00023170"/>
    </source>
</evidence>
<dbReference type="PROSITE" id="PS01156">
    <property type="entry name" value="TONB_DEPENDENT_REC_2"/>
    <property type="match status" value="1"/>
</dbReference>
<evidence type="ECO:0000256" key="4">
    <source>
        <dbReference type="ARBA" id="ARBA00022452"/>
    </source>
</evidence>
<name>A0ABV2CT38_9RHOO</name>
<organism evidence="21 22">
    <name type="scientific">Uliginosibacterium paludis</name>
    <dbReference type="NCBI Taxonomy" id="1615952"/>
    <lineage>
        <taxon>Bacteria</taxon>
        <taxon>Pseudomonadati</taxon>
        <taxon>Pseudomonadota</taxon>
        <taxon>Betaproteobacteria</taxon>
        <taxon>Rhodocyclales</taxon>
        <taxon>Zoogloeaceae</taxon>
        <taxon>Uliginosibacterium</taxon>
    </lineage>
</organism>
<evidence type="ECO:0000256" key="5">
    <source>
        <dbReference type="ARBA" id="ARBA00022496"/>
    </source>
</evidence>
<evidence type="ECO:0000256" key="18">
    <source>
        <dbReference type="SAM" id="SignalP"/>
    </source>
</evidence>
<feature type="region of interest" description="Disordered" evidence="17">
    <location>
        <begin position="98"/>
        <end position="117"/>
    </location>
</feature>
<feature type="short sequence motif" description="TonB C-terminal box" evidence="15">
    <location>
        <begin position="741"/>
        <end position="758"/>
    </location>
</feature>
<keyword evidence="5" id="KW-0410">Iron transport</keyword>
<protein>
    <submittedName>
        <fullName evidence="21">FepA family TonB-dependent siderophore receptor</fullName>
    </submittedName>
</protein>
<comment type="similarity">
    <text evidence="2 14 16">Belongs to the TonB-dependent receptor family.</text>
</comment>
<feature type="compositionally biased region" description="Low complexity" evidence="17">
    <location>
        <begin position="301"/>
        <end position="320"/>
    </location>
</feature>
<dbReference type="Gene3D" id="2.170.130.10">
    <property type="entry name" value="TonB-dependent receptor, plug domain"/>
    <property type="match status" value="1"/>
</dbReference>
<dbReference type="PANTHER" id="PTHR30069:SF8">
    <property type="entry name" value="TONB-DEPENDENT SIDEROPHORE RECEPTOR PROTEIN"/>
    <property type="match status" value="1"/>
</dbReference>
<dbReference type="NCBIfam" id="NF010051">
    <property type="entry name" value="PRK13528.1"/>
    <property type="match status" value="1"/>
</dbReference>
<evidence type="ECO:0000256" key="7">
    <source>
        <dbReference type="ARBA" id="ARBA00022729"/>
    </source>
</evidence>
<accession>A0ABV2CT38</accession>
<keyword evidence="13 14" id="KW-0998">Cell outer membrane</keyword>
<evidence type="ECO:0000256" key="1">
    <source>
        <dbReference type="ARBA" id="ARBA00004571"/>
    </source>
</evidence>
<dbReference type="Pfam" id="PF07715">
    <property type="entry name" value="Plug"/>
    <property type="match status" value="1"/>
</dbReference>
<dbReference type="InterPro" id="IPR036942">
    <property type="entry name" value="Beta-barrel_TonB_sf"/>
</dbReference>
<evidence type="ECO:0000256" key="9">
    <source>
        <dbReference type="ARBA" id="ARBA00023065"/>
    </source>
</evidence>
<gene>
    <name evidence="21" type="ORF">ABVT11_12440</name>
</gene>
<keyword evidence="6 14" id="KW-0812">Transmembrane</keyword>
<dbReference type="InterPro" id="IPR039426">
    <property type="entry name" value="TonB-dep_rcpt-like"/>
</dbReference>
<dbReference type="Pfam" id="PF00593">
    <property type="entry name" value="TonB_dep_Rec_b-barrel"/>
    <property type="match status" value="1"/>
</dbReference>
<evidence type="ECO:0000313" key="22">
    <source>
        <dbReference type="Proteomes" id="UP001548590"/>
    </source>
</evidence>
<feature type="domain" description="TonB-dependent receptor-like beta-barrel" evidence="19">
    <location>
        <begin position="287"/>
        <end position="724"/>
    </location>
</feature>
<feature type="chain" id="PRO_5046907875" evidence="18">
    <location>
        <begin position="27"/>
        <end position="758"/>
    </location>
</feature>
<dbReference type="Gene3D" id="2.40.170.20">
    <property type="entry name" value="TonB-dependent receptor, beta-barrel domain"/>
    <property type="match status" value="1"/>
</dbReference>
<dbReference type="InterPro" id="IPR058134">
    <property type="entry name" value="PirA/FepA/PfeA"/>
</dbReference>
<evidence type="ECO:0000256" key="2">
    <source>
        <dbReference type="ARBA" id="ARBA00009810"/>
    </source>
</evidence>
<evidence type="ECO:0000313" key="21">
    <source>
        <dbReference type="EMBL" id="MET1490637.1"/>
    </source>
</evidence>
<evidence type="ECO:0000256" key="11">
    <source>
        <dbReference type="ARBA" id="ARBA00023136"/>
    </source>
</evidence>
<dbReference type="CDD" id="cd01347">
    <property type="entry name" value="ligand_gated_channel"/>
    <property type="match status" value="1"/>
</dbReference>
<dbReference type="PANTHER" id="PTHR30069">
    <property type="entry name" value="TONB-DEPENDENT OUTER MEMBRANE RECEPTOR"/>
    <property type="match status" value="1"/>
</dbReference>
<dbReference type="NCBIfam" id="NF010048">
    <property type="entry name" value="PRK13524.1"/>
    <property type="match status" value="1"/>
</dbReference>
<keyword evidence="8" id="KW-0408">Iron</keyword>
<keyword evidence="12 21" id="KW-0675">Receptor</keyword>
<evidence type="ECO:0000256" key="17">
    <source>
        <dbReference type="SAM" id="MobiDB-lite"/>
    </source>
</evidence>
<dbReference type="RefSeq" id="WP_345927615.1">
    <property type="nucleotide sequence ID" value="NZ_JBDIVF010000004.1"/>
</dbReference>
<keyword evidence="11 14" id="KW-0472">Membrane</keyword>
<sequence>MSYTRTFTLRPITLALAMLPLQFAQAQSALAANAEPASSQSAPQPAPAKQLSTIRVTATAAETLKQAPGVSTITGEDIEKRGVVNDLSDIVRRMPGVNLTGNSASGQRGNNRQIDLRGMGPENTLILVDGKPVQSRNSVRYGKSGERDTRGDSNWVPVEDVERIEVIRGPAAARYGSGAAGGVVNIVTKGIGDETHGSMTTYINQPQHSEEGDTRRVGFNLSGPATSTMSYRLYGNYNRTDADDPAINAAHTDATASTAAGREGVKNRDLDALLRWAPVSAHVFDFNYGYSRQGNIYAGDTQTGNSATSTSGATGSNPASFLGQETNVMTRNKFALDHKGDWAIGKSDSWIQYERTFNDRIDEGLVGGTEGNINSDDWHSSRLDAYTFHTELNSPLQLGVRQMLTTGAEWGYQKLDDPASVLNGQAISGVANVADDPLKRQTWNAQHYIAAFAEDNIPLGERLILTPGLRLDRYSSFGNNWSPSLNASWEFAPALTLKGGVAKVFKAPNLYQTHPNYLIYSSGNGCNKLGSYTVRCYLLGNADLKPEVSTNKELGINWTEASGLNAGITWFRNDYDNKIVSGTELVGIVKVSGQDRYVYKWENATNAVVEGFEGNLLVPLARSLDWSNNFTWMLRNDDQQGQPLSVIPEFTINTSLDWKLTETLNLMLTGTFYGQQKPRSTVATTGLATTDDANSKVSPYNTWGVSAGYAFSKHYKGRIGVSNLFDKRLFREGNSYAAGAASYNEPGRAFYASVTASF</sequence>
<keyword evidence="9" id="KW-0406">Ion transport</keyword>
<evidence type="ECO:0000259" key="19">
    <source>
        <dbReference type="Pfam" id="PF00593"/>
    </source>
</evidence>